<dbReference type="InterPro" id="IPR011749">
    <property type="entry name" value="CHP02243"/>
</dbReference>
<name>A9FVB6_SORC5</name>
<reference evidence="2 3" key="1">
    <citation type="journal article" date="2007" name="Nat. Biotechnol.">
        <title>Complete genome sequence of the myxobacterium Sorangium cellulosum.</title>
        <authorList>
            <person name="Schneiker S."/>
            <person name="Perlova O."/>
            <person name="Kaiser O."/>
            <person name="Gerth K."/>
            <person name="Alici A."/>
            <person name="Altmeyer M.O."/>
            <person name="Bartels D."/>
            <person name="Bekel T."/>
            <person name="Beyer S."/>
            <person name="Bode E."/>
            <person name="Bode H.B."/>
            <person name="Bolten C.J."/>
            <person name="Choudhuri J.V."/>
            <person name="Doss S."/>
            <person name="Elnakady Y.A."/>
            <person name="Frank B."/>
            <person name="Gaigalat L."/>
            <person name="Goesmann A."/>
            <person name="Groeger C."/>
            <person name="Gross F."/>
            <person name="Jelsbak L."/>
            <person name="Jelsbak L."/>
            <person name="Kalinowski J."/>
            <person name="Kegler C."/>
            <person name="Knauber T."/>
            <person name="Konietzny S."/>
            <person name="Kopp M."/>
            <person name="Krause L."/>
            <person name="Krug D."/>
            <person name="Linke B."/>
            <person name="Mahmud T."/>
            <person name="Martinez-Arias R."/>
            <person name="McHardy A.C."/>
            <person name="Merai M."/>
            <person name="Meyer F."/>
            <person name="Mormann S."/>
            <person name="Munoz-Dorado J."/>
            <person name="Perez J."/>
            <person name="Pradella S."/>
            <person name="Rachid S."/>
            <person name="Raddatz G."/>
            <person name="Rosenau F."/>
            <person name="Rueckert C."/>
            <person name="Sasse F."/>
            <person name="Scharfe M."/>
            <person name="Schuster S.C."/>
            <person name="Suen G."/>
            <person name="Treuner-Lange A."/>
            <person name="Velicer G.J."/>
            <person name="Vorholter F.-J."/>
            <person name="Weissman K.J."/>
            <person name="Welch R.D."/>
            <person name="Wenzel S.C."/>
            <person name="Whitworth D.E."/>
            <person name="Wilhelm S."/>
            <person name="Wittmann C."/>
            <person name="Bloecker H."/>
            <person name="Puehler A."/>
            <person name="Mueller R."/>
        </authorList>
    </citation>
    <scope>NUCLEOTIDE SEQUENCE [LARGE SCALE GENOMIC DNA]</scope>
    <source>
        <strain evidence="3">So ce56</strain>
    </source>
</reference>
<dbReference type="AlphaFoldDB" id="A9FVB6"/>
<dbReference type="HOGENOM" id="CLU_003211_0_0_7"/>
<dbReference type="Pfam" id="PF07691">
    <property type="entry name" value="PA14"/>
    <property type="match status" value="1"/>
</dbReference>
<dbReference type="Gene3D" id="3.90.182.10">
    <property type="entry name" value="Toxin - Anthrax Protective Antigen,domain 1"/>
    <property type="match status" value="1"/>
</dbReference>
<sequence length="999" mass="107665">MSVDVGTGGDSGCCEGTGVVTPIVIENRPGLPAIAYRVGVHSDFLQSMLASLTDARRPVLGRLRTREPDDFTIALLDAWAVVADVLTFYQERIANEAYLRTATERVSVIELARLIGYALRPGVAASVDLVFTLESAQGAPPVVPIPSGTRVQSVPGPNERPQTYETVEDIVARPELNALRPILTEPQSFPAGLKELWLDGVATGLKPGDAILIVGEEREGDLSSERWDFRRLVSVTPEPPANRTHVTWREGLGWKRGKSAVLPAAAGVKVFAFRQRAGVFGGSAPDWRSLPNRVKAAYLGDVEKTVNEKSGDVDFFGPIPADWPDLDLASIAQSFVPSTEHGLTAAYYSNSDFSGRRVRRIDPRVEFDWGTGSPHPSIGGETFSVRWMAWLSPESTGSYTFHAVADDGVRVWVNGQLIIDFWKNNAGTPQQSVPIYLAKGRRYAIRVDYYENEGAARIKLQWSTAEMAETVIPSRVFTPLDVDTIHLDGRFPSITEGSWAVVATPEYEELYAVTDVADDARMAFTLSAKTTRLTLEGENLREVFNDQVRRITVYAQSEELKIAPRSRTDAVEGTTVLLDRLISDPGAGRRMIIAGTDVSGAPAAEIVKLVSTDRVGDLTQLTFASIAGHYRRDAVAIFGNVAPATHGETTPAEVLGSGDAGQAYQRFKLRQAPLTYVSADVPSGGATTLEVRVDDVRWHEVPTLLGRGPKERVYVTQTDEAGKVTVQFGDGRAGARLPTGSENVIARYRKGIGREGLVAAGQLSLLLTRPLGVRSVVNPLAPSGAADPQSIEDTQQNAPLSVLTLDRIVSLKDYEDFARSYAGIAKAHAAWTWNGDARGVLLTVAGVDGDAVLSNTRLYDGLTKAIKDAGDPSVLFDIKTYTSTTFTVSAGIGVDADFEAEKVLAAVVAALRSAFSFTPRAFGHGVFASEVIAVIQRVPGVRMVDLDAIVRVTGGLHEQDRADFLQARAPVGGELADTAAPAELLTLTTLPLTELKVIA</sequence>
<dbReference type="SMART" id="SM00758">
    <property type="entry name" value="PA14"/>
    <property type="match status" value="1"/>
</dbReference>
<evidence type="ECO:0000259" key="1">
    <source>
        <dbReference type="PROSITE" id="PS51820"/>
    </source>
</evidence>
<evidence type="ECO:0000313" key="3">
    <source>
        <dbReference type="Proteomes" id="UP000002139"/>
    </source>
</evidence>
<dbReference type="BioCyc" id="SCEL448385:SCE_RS10800-MONOMER"/>
<feature type="domain" description="PA14" evidence="1">
    <location>
        <begin position="338"/>
        <end position="476"/>
    </location>
</feature>
<dbReference type="eggNOG" id="COG3299">
    <property type="taxonomic scope" value="Bacteria"/>
</dbReference>
<gene>
    <name evidence="2" type="ordered locus">sce2099</name>
</gene>
<dbReference type="STRING" id="448385.sce2099"/>
<dbReference type="InterPro" id="IPR011658">
    <property type="entry name" value="PA14_dom"/>
</dbReference>
<dbReference type="KEGG" id="scl:sce2099"/>
<dbReference type="NCBIfam" id="TIGR02243">
    <property type="entry name" value="putative baseplate assembly protein"/>
    <property type="match status" value="1"/>
</dbReference>
<organism evidence="2 3">
    <name type="scientific">Sorangium cellulosum (strain So ce56)</name>
    <name type="common">Polyangium cellulosum (strain So ce56)</name>
    <dbReference type="NCBI Taxonomy" id="448385"/>
    <lineage>
        <taxon>Bacteria</taxon>
        <taxon>Pseudomonadati</taxon>
        <taxon>Myxococcota</taxon>
        <taxon>Polyangia</taxon>
        <taxon>Polyangiales</taxon>
        <taxon>Polyangiaceae</taxon>
        <taxon>Sorangium</taxon>
    </lineage>
</organism>
<dbReference type="SUPFAM" id="SSF56988">
    <property type="entry name" value="Anthrax protective antigen"/>
    <property type="match status" value="1"/>
</dbReference>
<proteinExistence type="predicted"/>
<evidence type="ECO:0000313" key="2">
    <source>
        <dbReference type="EMBL" id="CAN92258.1"/>
    </source>
</evidence>
<accession>A9FVB6</accession>
<dbReference type="RefSeq" id="WP_012234734.1">
    <property type="nucleotide sequence ID" value="NC_010162.1"/>
</dbReference>
<keyword evidence="3" id="KW-1185">Reference proteome</keyword>
<dbReference type="OrthoDB" id="266253at2"/>
<protein>
    <recommendedName>
        <fullName evidence="1">PA14 domain-containing protein</fullName>
    </recommendedName>
</protein>
<dbReference type="InterPro" id="IPR037524">
    <property type="entry name" value="PA14/GLEYA"/>
</dbReference>
<dbReference type="PROSITE" id="PS51820">
    <property type="entry name" value="PA14"/>
    <property type="match status" value="1"/>
</dbReference>
<dbReference type="Proteomes" id="UP000002139">
    <property type="component" value="Chromosome"/>
</dbReference>
<dbReference type="EMBL" id="AM746676">
    <property type="protein sequence ID" value="CAN92258.1"/>
    <property type="molecule type" value="Genomic_DNA"/>
</dbReference>